<organism evidence="2">
    <name type="scientific">Nothobranchius rachovii</name>
    <name type="common">bluefin notho</name>
    <dbReference type="NCBI Taxonomy" id="451742"/>
    <lineage>
        <taxon>Eukaryota</taxon>
        <taxon>Metazoa</taxon>
        <taxon>Chordata</taxon>
        <taxon>Craniata</taxon>
        <taxon>Vertebrata</taxon>
        <taxon>Euteleostomi</taxon>
        <taxon>Actinopterygii</taxon>
        <taxon>Neopterygii</taxon>
        <taxon>Teleostei</taxon>
        <taxon>Neoteleostei</taxon>
        <taxon>Acanthomorphata</taxon>
        <taxon>Ovalentaria</taxon>
        <taxon>Atherinomorphae</taxon>
        <taxon>Cyprinodontiformes</taxon>
        <taxon>Nothobranchiidae</taxon>
        <taxon>Nothobranchius</taxon>
    </lineage>
</organism>
<reference evidence="2" key="1">
    <citation type="submission" date="2016-05" db="EMBL/GenBank/DDBJ databases">
        <authorList>
            <person name="Lavstsen T."/>
            <person name="Jespersen J.S."/>
        </authorList>
    </citation>
    <scope>NUCLEOTIDE SEQUENCE</scope>
    <source>
        <tissue evidence="2">Brain</tissue>
    </source>
</reference>
<sequence length="196" mass="20954">FSPAQGPLNRAEREEIRLPMSWFCCLLILFCSSKFVAGGRVGVSAAADFPSAWPGDLRSGVATLQHRLILSRSVTSSHIPPSWISSVSCAFCPVLIQPSLFTAVSAVDPRLSSRLSEVCLPQRRSPPLVVRSPLSTCPGSSSTINHSPPPDPSLHRPDLPPLSAHSQPSTTRVTSCLTYGTAPLVSLLVSLTINFL</sequence>
<feature type="compositionally biased region" description="Polar residues" evidence="1">
    <location>
        <begin position="133"/>
        <end position="146"/>
    </location>
</feature>
<dbReference type="EMBL" id="HAEH01013169">
    <property type="protein sequence ID" value="SBR96705.1"/>
    <property type="molecule type" value="Transcribed_RNA"/>
</dbReference>
<feature type="non-terminal residue" evidence="2">
    <location>
        <position position="196"/>
    </location>
</feature>
<gene>
    <name evidence="2" type="primary">Nfu_g_1_018063</name>
</gene>
<feature type="region of interest" description="Disordered" evidence="1">
    <location>
        <begin position="131"/>
        <end position="167"/>
    </location>
</feature>
<evidence type="ECO:0000313" key="2">
    <source>
        <dbReference type="EMBL" id="SBR96705.1"/>
    </source>
</evidence>
<protein>
    <submittedName>
        <fullName evidence="2">Uncharacterized protein</fullName>
    </submittedName>
</protein>
<proteinExistence type="predicted"/>
<evidence type="ECO:0000256" key="1">
    <source>
        <dbReference type="SAM" id="MobiDB-lite"/>
    </source>
</evidence>
<feature type="non-terminal residue" evidence="2">
    <location>
        <position position="1"/>
    </location>
</feature>
<accession>A0A1A8QSF6</accession>
<reference evidence="2" key="2">
    <citation type="submission" date="2016-06" db="EMBL/GenBank/DDBJ databases">
        <title>The genome of a short-lived fish provides insights into sex chromosome evolution and the genetic control of aging.</title>
        <authorList>
            <person name="Reichwald K."/>
            <person name="Felder M."/>
            <person name="Petzold A."/>
            <person name="Koch P."/>
            <person name="Groth M."/>
            <person name="Platzer M."/>
        </authorList>
    </citation>
    <scope>NUCLEOTIDE SEQUENCE</scope>
    <source>
        <tissue evidence="2">Brain</tissue>
    </source>
</reference>
<name>A0A1A8QSF6_9TELE</name>
<dbReference type="AlphaFoldDB" id="A0A1A8QSF6"/>